<organism evidence="2 3">
    <name type="scientific">Nocardia acididurans</name>
    <dbReference type="NCBI Taxonomy" id="2802282"/>
    <lineage>
        <taxon>Bacteria</taxon>
        <taxon>Bacillati</taxon>
        <taxon>Actinomycetota</taxon>
        <taxon>Actinomycetes</taxon>
        <taxon>Mycobacteriales</taxon>
        <taxon>Nocardiaceae</taxon>
        <taxon>Nocardia</taxon>
    </lineage>
</organism>
<dbReference type="RefSeq" id="WP_201958136.1">
    <property type="nucleotide sequence ID" value="NZ_JAERRJ010000023.1"/>
</dbReference>
<dbReference type="Proteomes" id="UP000602198">
    <property type="component" value="Unassembled WGS sequence"/>
</dbReference>
<feature type="region of interest" description="Disordered" evidence="1">
    <location>
        <begin position="130"/>
        <end position="163"/>
    </location>
</feature>
<evidence type="ECO:0000256" key="1">
    <source>
        <dbReference type="SAM" id="MobiDB-lite"/>
    </source>
</evidence>
<evidence type="ECO:0000313" key="2">
    <source>
        <dbReference type="EMBL" id="MBL1080038.1"/>
    </source>
</evidence>
<reference evidence="2 3" key="1">
    <citation type="submission" date="2021-01" db="EMBL/GenBank/DDBJ databases">
        <title>WGS of actinomycetes isolated from Thailand.</title>
        <authorList>
            <person name="Thawai C."/>
        </authorList>
    </citation>
    <scope>NUCLEOTIDE SEQUENCE [LARGE SCALE GENOMIC DNA]</scope>
    <source>
        <strain evidence="2 3">LPG 2</strain>
    </source>
</reference>
<protein>
    <submittedName>
        <fullName evidence="2">Uncharacterized protein</fullName>
    </submittedName>
</protein>
<name>A0ABS1MH97_9NOCA</name>
<sequence>MVGVAKDPIAAFAGDLYDPNAEYQQTTTTYEQISDVLTCYAPYSRATSTRTVYVAVTVGKFDDGTGKADRVAFARDGFNQNRPTDATPVAGVGEEAYLETKPASGGGLATSLNFRIQNVSVLVKLADLNAGDSPSTESKAQLEDSTRSVAQALANNPDGYMSR</sequence>
<gene>
    <name evidence="2" type="ORF">JK358_37145</name>
</gene>
<keyword evidence="3" id="KW-1185">Reference proteome</keyword>
<proteinExistence type="predicted"/>
<comment type="caution">
    <text evidence="2">The sequence shown here is derived from an EMBL/GenBank/DDBJ whole genome shotgun (WGS) entry which is preliminary data.</text>
</comment>
<evidence type="ECO:0000313" key="3">
    <source>
        <dbReference type="Proteomes" id="UP000602198"/>
    </source>
</evidence>
<dbReference type="EMBL" id="JAERRJ010000023">
    <property type="protein sequence ID" value="MBL1080038.1"/>
    <property type="molecule type" value="Genomic_DNA"/>
</dbReference>
<accession>A0ABS1MH97</accession>